<proteinExistence type="predicted"/>
<protein>
    <submittedName>
        <fullName evidence="2">DNA-directed RNA polymerase II subunit RPB4 isoform X1</fullName>
    </submittedName>
</protein>
<gene>
    <name evidence="2" type="primary">Polr2d</name>
</gene>
<dbReference type="RefSeq" id="XP_021121048.1">
    <property type="nucleotide sequence ID" value="XM_021265389.1"/>
</dbReference>
<dbReference type="AlphaFoldDB" id="A0AAX6TL32"/>
<sequence length="135" mass="15276">MAAGGSDPRAGDVEEDASQLIFPKVYCSRKSCISLSWPVWPTFAQRLLRSPRLLSQAWRDGLKTRSCSRFLMTSRRSVVFSINLQTSLSCLEGTTFPRAGFALLRRKLGFLWRGQCILCWCSVLLRCDRAHVTES</sequence>
<keyword evidence="2" id="KW-0804">Transcription</keyword>
<dbReference type="Proteomes" id="UP000694906">
    <property type="component" value="Unplaced"/>
</dbReference>
<evidence type="ECO:0000313" key="2">
    <source>
        <dbReference type="RefSeq" id="XP_021121048.1"/>
    </source>
</evidence>
<organism evidence="1 2">
    <name type="scientific">Heterocephalus glaber</name>
    <name type="common">Naked mole rat</name>
    <dbReference type="NCBI Taxonomy" id="10181"/>
    <lineage>
        <taxon>Eukaryota</taxon>
        <taxon>Metazoa</taxon>
        <taxon>Chordata</taxon>
        <taxon>Craniata</taxon>
        <taxon>Vertebrata</taxon>
        <taxon>Euteleostomi</taxon>
        <taxon>Mammalia</taxon>
        <taxon>Eutheria</taxon>
        <taxon>Euarchontoglires</taxon>
        <taxon>Glires</taxon>
        <taxon>Rodentia</taxon>
        <taxon>Hystricomorpha</taxon>
        <taxon>Bathyergidae</taxon>
        <taxon>Heterocephalus</taxon>
    </lineage>
</organism>
<reference evidence="2" key="1">
    <citation type="submission" date="2025-08" db="UniProtKB">
        <authorList>
            <consortium name="RefSeq"/>
        </authorList>
    </citation>
    <scope>IDENTIFICATION</scope>
</reference>
<keyword evidence="1" id="KW-1185">Reference proteome</keyword>
<accession>A0AAX6TL32</accession>
<evidence type="ECO:0000313" key="1">
    <source>
        <dbReference type="Proteomes" id="UP000694906"/>
    </source>
</evidence>
<dbReference type="CTD" id="5433"/>
<dbReference type="GeneID" id="101703872"/>
<keyword evidence="2" id="KW-0240">DNA-directed RNA polymerase</keyword>
<dbReference type="GO" id="GO:0000428">
    <property type="term" value="C:DNA-directed RNA polymerase complex"/>
    <property type="evidence" value="ECO:0007669"/>
    <property type="project" value="UniProtKB-KW"/>
</dbReference>
<name>A0AAX6TL32_HETGA</name>